<feature type="compositionally biased region" description="Basic and acidic residues" evidence="3">
    <location>
        <begin position="1156"/>
        <end position="1170"/>
    </location>
</feature>
<dbReference type="Pfam" id="PF07529">
    <property type="entry name" value="HSA"/>
    <property type="match status" value="1"/>
</dbReference>
<feature type="compositionally biased region" description="Low complexity" evidence="3">
    <location>
        <begin position="1298"/>
        <end position="1313"/>
    </location>
</feature>
<gene>
    <name evidence="5" type="ORF">ACHAWO_004732</name>
</gene>
<dbReference type="SUPFAM" id="SSF52540">
    <property type="entry name" value="P-loop containing nucleoside triphosphate hydrolases"/>
    <property type="match status" value="1"/>
</dbReference>
<feature type="compositionally biased region" description="Basic and acidic residues" evidence="3">
    <location>
        <begin position="1318"/>
        <end position="1328"/>
    </location>
</feature>
<protein>
    <recommendedName>
        <fullName evidence="4">HSA domain-containing protein</fullName>
    </recommendedName>
</protein>
<feature type="compositionally biased region" description="Low complexity" evidence="3">
    <location>
        <begin position="140"/>
        <end position="150"/>
    </location>
</feature>
<accession>A0ABD3NVI8</accession>
<dbReference type="Proteomes" id="UP001530400">
    <property type="component" value="Unassembled WGS sequence"/>
</dbReference>
<evidence type="ECO:0000259" key="4">
    <source>
        <dbReference type="PROSITE" id="PS51204"/>
    </source>
</evidence>
<comment type="caution">
    <text evidence="5">The sequence shown here is derived from an EMBL/GenBank/DDBJ whole genome shotgun (WGS) entry which is preliminary data.</text>
</comment>
<keyword evidence="6" id="KW-1185">Reference proteome</keyword>
<dbReference type="InterPro" id="IPR014012">
    <property type="entry name" value="HSA_dom"/>
</dbReference>
<evidence type="ECO:0000313" key="5">
    <source>
        <dbReference type="EMBL" id="KAL3779698.1"/>
    </source>
</evidence>
<evidence type="ECO:0000256" key="3">
    <source>
        <dbReference type="SAM" id="MobiDB-lite"/>
    </source>
</evidence>
<name>A0ABD3NVI8_9STRA</name>
<feature type="compositionally biased region" description="Low complexity" evidence="3">
    <location>
        <begin position="114"/>
        <end position="129"/>
    </location>
</feature>
<dbReference type="PROSITE" id="PS51204">
    <property type="entry name" value="HSA"/>
    <property type="match status" value="1"/>
</dbReference>
<feature type="region of interest" description="Disordered" evidence="3">
    <location>
        <begin position="1292"/>
        <end position="1342"/>
    </location>
</feature>
<feature type="region of interest" description="Disordered" evidence="3">
    <location>
        <begin position="102"/>
        <end position="155"/>
    </location>
</feature>
<feature type="compositionally biased region" description="Low complexity" evidence="3">
    <location>
        <begin position="318"/>
        <end position="327"/>
    </location>
</feature>
<keyword evidence="2" id="KW-0539">Nucleus</keyword>
<dbReference type="EMBL" id="JALLPJ020000922">
    <property type="protein sequence ID" value="KAL3779698.1"/>
    <property type="molecule type" value="Genomic_DNA"/>
</dbReference>
<feature type="domain" description="HSA" evidence="4">
    <location>
        <begin position="229"/>
        <end position="305"/>
    </location>
</feature>
<dbReference type="Gene3D" id="3.40.50.300">
    <property type="entry name" value="P-loop containing nucleotide triphosphate hydrolases"/>
    <property type="match status" value="1"/>
</dbReference>
<organism evidence="5 6">
    <name type="scientific">Cyclotella atomus</name>
    <dbReference type="NCBI Taxonomy" id="382360"/>
    <lineage>
        <taxon>Eukaryota</taxon>
        <taxon>Sar</taxon>
        <taxon>Stramenopiles</taxon>
        <taxon>Ochrophyta</taxon>
        <taxon>Bacillariophyta</taxon>
        <taxon>Coscinodiscophyceae</taxon>
        <taxon>Thalassiosirophycidae</taxon>
        <taxon>Stephanodiscales</taxon>
        <taxon>Stephanodiscaceae</taxon>
        <taxon>Cyclotella</taxon>
    </lineage>
</organism>
<dbReference type="PANTHER" id="PTHR46459:SF1">
    <property type="entry name" value="E1A-BINDING PROTEIN P400"/>
    <property type="match status" value="1"/>
</dbReference>
<dbReference type="GO" id="GO:0005634">
    <property type="term" value="C:nucleus"/>
    <property type="evidence" value="ECO:0007669"/>
    <property type="project" value="UniProtKB-SubCell"/>
</dbReference>
<sequence length="1615" mass="177079">MSTNDSLATQDHHHDDRRLAILSAISRRRRLLSYTSVTRCCCEDSLKVIIGDDNDPAAAFKQAAIAAIASSSRSNCVPKPLLKKRGSVSFVKSAKESNTVAASSRAAVKKDKASSSSSPSCNDNPAASAGHEKRKRKRSSASSANVTSSEPSHRIKTELMELSSHASFAMQRLEELLKSLSGRNVSDDGNCNYSIVLPVHCSSAVSSAAAVSLPIDSSSSSSGNHNSAISSLRLPSRQKTQWDELLHEMKLVSEDYMQERRWKIGCGKVMAVTAAASYSDGDGEDHRVHRVMRKQQQQKKNEVHSPIRGERNNENDATDNNTVNDATTNANSAEMATPPRFGGMYSNNFTSSNGDGALLSSSHPLSLLSSIYNTEPLVDDSKTIAHTLSVAIRDYWKCCGGGGSSSENETVLCMNPKQRLDAMQQNRNDATIANCRGGEKTVDASTATTAATGTIPTMYGKENHNVQSIACSSDEEISKRIQSILDSIGSFHNSQISMVNENNSISHSGECAATKQSNKVNLHPSQMQVVSSIESLWKNDTDNDIINNAAAVLSGDYGTGKTVCTCNILAKQRFATATTNTMGRKNGVQIVLCPIGSLLRWKMELDKFNNLRVDFLSTHSPTAIHTSTNDVILCDYQTFIQKTKDQSLLVEPSCIYIDLRYPLEETTTSGRLFQSDIFELWDAINMLLLTHPAMRRLLIEPLSENNHLESSNTINNGGDAKMGAKILAMKMACIYHPLLFASLDSSASSSSYVGKRVVSWVHSQRCVLDNMLNMNLNLSDTTNDSSPPSVYLFQSILSELTTRVRFVINSDSSGGKSDEDPWELREVQPCNETLQYSSESLHQGNRSVQWQNLSRIGMFGEPNADVAREIMIQSPKMKELFLLLVNECGVDIGEAAVYLPKLPTDNVSTEVHEKKKALILASQSVARKSITFFLSCLGIRNRVLEATCSAGWDRIQNSIVLFNGESDCRTHILISSPSVVSSLNGGVCPMAANVVILVDQDMDSSDAHLSSLVKKIRRNAQDGTCKFVKITDDRAVGGSGEGEKGNGLVCNGNSLADPSSHAKIHTTNASVHGAFKEANAKQHQLLPYGLEHAAADANKPMKLGIYTKSFQAPRFENSSYTAIRHYVRSFSSTQTANNALQTEKAAAPRETIVPKQEAKPPKKTNTDKARTPGINTTLAYDIPTTSTIDRFSESKPRLHLSGSYLARDTALSNDTRGFESLVYLPACHHGESNANRKRPMSVDTESCIEVNSYSCRAENINADHFDLDNNMQWPPAYSIILVAQRPQLIGGNSINGQSTSSNAAAADSSSQSAGQIVKPDEKKQDANKKPLKRQHSPIEDKLTSTFFKKARPMRRSFATRDAMRSYNSASIMLPVKLQCCLLQAKDTSARKLGPSKERSASWTDGDNKLVHRASSHYDISGSTRSLSECRFHWGAPMLDKTGSTEICQGSKVLKVAGDSSFIYNKLRLSESDSMQNQSYVGSKEHWVQRSNAKFKHSQPTNTTDEKQLIALLKKSSTKRRSIPPTITGKTTVDGRTSVRMMPAHASHHETVHPGYARKEMWPLELISHNEKNSSLNSAQHLSQTYHQPRQYNGVSHISRIPMQGARNNKYEPSKK</sequence>
<evidence type="ECO:0000256" key="1">
    <source>
        <dbReference type="ARBA" id="ARBA00004123"/>
    </source>
</evidence>
<feature type="compositionally biased region" description="Basic and acidic residues" evidence="3">
    <location>
        <begin position="299"/>
        <end position="314"/>
    </location>
</feature>
<feature type="region of interest" description="Disordered" evidence="3">
    <location>
        <begin position="1143"/>
        <end position="1174"/>
    </location>
</feature>
<evidence type="ECO:0000256" key="2">
    <source>
        <dbReference type="ARBA" id="ARBA00023242"/>
    </source>
</evidence>
<dbReference type="PANTHER" id="PTHR46459">
    <property type="entry name" value="E1A-BINDING PROTEIN P400-RELATED"/>
    <property type="match status" value="1"/>
</dbReference>
<dbReference type="InterPro" id="IPR027417">
    <property type="entry name" value="P-loop_NTPase"/>
</dbReference>
<feature type="region of interest" description="Disordered" evidence="3">
    <location>
        <begin position="291"/>
        <end position="327"/>
    </location>
</feature>
<evidence type="ECO:0000313" key="6">
    <source>
        <dbReference type="Proteomes" id="UP001530400"/>
    </source>
</evidence>
<reference evidence="5 6" key="1">
    <citation type="submission" date="2024-10" db="EMBL/GenBank/DDBJ databases">
        <title>Updated reference genomes for cyclostephanoid diatoms.</title>
        <authorList>
            <person name="Roberts W.R."/>
            <person name="Alverson A.J."/>
        </authorList>
    </citation>
    <scope>NUCLEOTIDE SEQUENCE [LARGE SCALE GENOMIC DNA]</scope>
    <source>
        <strain evidence="5 6">AJA010-31</strain>
    </source>
</reference>
<proteinExistence type="predicted"/>
<comment type="subcellular location">
    <subcellularLocation>
        <location evidence="1">Nucleus</location>
    </subcellularLocation>
</comment>